<dbReference type="AlphaFoldDB" id="A0A7D9KAX2"/>
<gene>
    <name evidence="1" type="ORF">PACLA_8A021391</name>
</gene>
<reference evidence="1" key="1">
    <citation type="submission" date="2020-04" db="EMBL/GenBank/DDBJ databases">
        <authorList>
            <person name="Alioto T."/>
            <person name="Alioto T."/>
            <person name="Gomez Garrido J."/>
        </authorList>
    </citation>
    <scope>NUCLEOTIDE SEQUENCE</scope>
    <source>
        <strain evidence="1">A484AB</strain>
    </source>
</reference>
<evidence type="ECO:0000313" key="1">
    <source>
        <dbReference type="EMBL" id="CAB4043017.1"/>
    </source>
</evidence>
<evidence type="ECO:0000313" key="2">
    <source>
        <dbReference type="Proteomes" id="UP001152795"/>
    </source>
</evidence>
<sequence>MEIYTSAKDGDELVANIKSDLENVRKWMLQNKLQIQPTKTKHMYVHWIVF</sequence>
<proteinExistence type="predicted"/>
<dbReference type="Proteomes" id="UP001152795">
    <property type="component" value="Unassembled WGS sequence"/>
</dbReference>
<protein>
    <submittedName>
        <fullName evidence="1">Uncharacterized protein</fullName>
    </submittedName>
</protein>
<organism evidence="1 2">
    <name type="scientific">Paramuricea clavata</name>
    <name type="common">Red gorgonian</name>
    <name type="synonym">Violescent sea-whip</name>
    <dbReference type="NCBI Taxonomy" id="317549"/>
    <lineage>
        <taxon>Eukaryota</taxon>
        <taxon>Metazoa</taxon>
        <taxon>Cnidaria</taxon>
        <taxon>Anthozoa</taxon>
        <taxon>Octocorallia</taxon>
        <taxon>Malacalcyonacea</taxon>
        <taxon>Plexauridae</taxon>
        <taxon>Paramuricea</taxon>
    </lineage>
</organism>
<dbReference type="EMBL" id="CACRXK020031325">
    <property type="protein sequence ID" value="CAB4043017.1"/>
    <property type="molecule type" value="Genomic_DNA"/>
</dbReference>
<comment type="caution">
    <text evidence="1">The sequence shown here is derived from an EMBL/GenBank/DDBJ whole genome shotgun (WGS) entry which is preliminary data.</text>
</comment>
<accession>A0A7D9KAX2</accession>
<keyword evidence="2" id="KW-1185">Reference proteome</keyword>
<name>A0A7D9KAX2_PARCT</name>
<dbReference type="OrthoDB" id="6011312at2759"/>